<evidence type="ECO:0000313" key="2">
    <source>
        <dbReference type="EMBL" id="XFO74935.1"/>
    </source>
</evidence>
<reference evidence="2" key="1">
    <citation type="submission" date="2024-05" db="EMBL/GenBank/DDBJ databases">
        <title>Isolation and characterization of Sporomusa carbonis sp. nov., a carboxydotrophic hydrogenogen in the genus of Sporomusa isolated from a charcoal burning pile.</title>
        <authorList>
            <person name="Boeer T."/>
            <person name="Rosenbaum F."/>
            <person name="Eysell L."/>
            <person name="Mueller V."/>
            <person name="Daniel R."/>
            <person name="Poehlein A."/>
        </authorList>
    </citation>
    <scope>NUCLEOTIDE SEQUENCE [LARGE SCALE GENOMIC DNA]</scope>
    <source>
        <strain evidence="2">DSM 3132</strain>
    </source>
</reference>
<protein>
    <submittedName>
        <fullName evidence="2">Uncharacterized protein</fullName>
    </submittedName>
</protein>
<dbReference type="Proteomes" id="UP000216052">
    <property type="component" value="Chromosome"/>
</dbReference>
<dbReference type="RefSeq" id="WP_093797424.1">
    <property type="nucleotide sequence ID" value="NZ_CP155571.1"/>
</dbReference>
<dbReference type="EMBL" id="CP155571">
    <property type="protein sequence ID" value="XFO74935.1"/>
    <property type="molecule type" value="Genomic_DNA"/>
</dbReference>
<accession>A0ABZ3JA61</accession>
<evidence type="ECO:0000313" key="3">
    <source>
        <dbReference type="Proteomes" id="UP000216052"/>
    </source>
</evidence>
<proteinExistence type="predicted"/>
<keyword evidence="3" id="KW-1185">Reference proteome</keyword>
<gene>
    <name evidence="2" type="ORF">SPACI_050460</name>
</gene>
<name>A0ABZ3JA61_SPOA4</name>
<feature type="coiled-coil region" evidence="1">
    <location>
        <begin position="36"/>
        <end position="70"/>
    </location>
</feature>
<organism evidence="2 3">
    <name type="scientific">Sporomusa acidovorans (strain ATCC 49682 / DSM 3132 / Mol)</name>
    <dbReference type="NCBI Taxonomy" id="1123286"/>
    <lineage>
        <taxon>Bacteria</taxon>
        <taxon>Bacillati</taxon>
        <taxon>Bacillota</taxon>
        <taxon>Negativicutes</taxon>
        <taxon>Selenomonadales</taxon>
        <taxon>Sporomusaceae</taxon>
        <taxon>Sporomusa</taxon>
    </lineage>
</organism>
<sequence>MFNSILDQAFEQYVLDRVDDILSIAGVADVKYRQVMKEAGSVLAKLVEIARELEEQRPELLQLVMKYEAATTMESGLATEIVYREGVRDSCRIRQEVADFMQKQIHYPSNY</sequence>
<evidence type="ECO:0000256" key="1">
    <source>
        <dbReference type="SAM" id="Coils"/>
    </source>
</evidence>
<keyword evidence="1" id="KW-0175">Coiled coil</keyword>